<evidence type="ECO:0000313" key="3">
    <source>
        <dbReference type="Proteomes" id="UP001157161"/>
    </source>
</evidence>
<keyword evidence="3" id="KW-1185">Reference proteome</keyword>
<dbReference type="AlphaFoldDB" id="A0AA37XH26"/>
<reference evidence="2" key="2">
    <citation type="submission" date="2023-02" db="EMBL/GenBank/DDBJ databases">
        <authorList>
            <person name="Sun Q."/>
            <person name="Mori K."/>
        </authorList>
    </citation>
    <scope>NUCLEOTIDE SEQUENCE</scope>
    <source>
        <strain evidence="2">NBRC 112290</strain>
    </source>
</reference>
<dbReference type="RefSeq" id="WP_284251660.1">
    <property type="nucleotide sequence ID" value="NZ_BSUM01000001.1"/>
</dbReference>
<feature type="transmembrane region" description="Helical" evidence="1">
    <location>
        <begin position="46"/>
        <end position="65"/>
    </location>
</feature>
<proteinExistence type="predicted"/>
<feature type="transmembrane region" description="Helical" evidence="1">
    <location>
        <begin position="71"/>
        <end position="96"/>
    </location>
</feature>
<organism evidence="2 3">
    <name type="scientific">Litorihabitans aurantiacus</name>
    <dbReference type="NCBI Taxonomy" id="1930061"/>
    <lineage>
        <taxon>Bacteria</taxon>
        <taxon>Bacillati</taxon>
        <taxon>Actinomycetota</taxon>
        <taxon>Actinomycetes</taxon>
        <taxon>Micrococcales</taxon>
        <taxon>Beutenbergiaceae</taxon>
        <taxon>Litorihabitans</taxon>
    </lineage>
</organism>
<keyword evidence="1" id="KW-0472">Membrane</keyword>
<name>A0AA37XH26_9MICO</name>
<reference evidence="2" key="1">
    <citation type="journal article" date="2014" name="Int. J. Syst. Evol. Microbiol.">
        <title>Complete genome sequence of Corynebacterium casei LMG S-19264T (=DSM 44701T), isolated from a smear-ripened cheese.</title>
        <authorList>
            <consortium name="US DOE Joint Genome Institute (JGI-PGF)"/>
            <person name="Walter F."/>
            <person name="Albersmeier A."/>
            <person name="Kalinowski J."/>
            <person name="Ruckert C."/>
        </authorList>
    </citation>
    <scope>NUCLEOTIDE SEQUENCE</scope>
    <source>
        <strain evidence="2">NBRC 112290</strain>
    </source>
</reference>
<sequence>MSTVWVALALMILMALAGLLILVTALRERRAADPGTPRRTAATLRALAGGVILGGVLAGLGGAFLPMQYAIVALPFLGLTAAVVLGLPLLVASAIVSARDGRRPR</sequence>
<feature type="transmembrane region" description="Helical" evidence="1">
    <location>
        <begin position="6"/>
        <end position="26"/>
    </location>
</feature>
<evidence type="ECO:0000313" key="2">
    <source>
        <dbReference type="EMBL" id="GMA32958.1"/>
    </source>
</evidence>
<gene>
    <name evidence="2" type="ORF">GCM10025875_29500</name>
</gene>
<keyword evidence="1" id="KW-1133">Transmembrane helix</keyword>
<protein>
    <submittedName>
        <fullName evidence="2">Uncharacterized protein</fullName>
    </submittedName>
</protein>
<evidence type="ECO:0000256" key="1">
    <source>
        <dbReference type="SAM" id="Phobius"/>
    </source>
</evidence>
<comment type="caution">
    <text evidence="2">The sequence shown here is derived from an EMBL/GenBank/DDBJ whole genome shotgun (WGS) entry which is preliminary data.</text>
</comment>
<dbReference type="Proteomes" id="UP001157161">
    <property type="component" value="Unassembled WGS sequence"/>
</dbReference>
<dbReference type="EMBL" id="BSUM01000001">
    <property type="protein sequence ID" value="GMA32958.1"/>
    <property type="molecule type" value="Genomic_DNA"/>
</dbReference>
<accession>A0AA37XH26</accession>
<keyword evidence="1" id="KW-0812">Transmembrane</keyword>